<keyword evidence="1" id="KW-0732">Signal</keyword>
<dbReference type="PANTHER" id="PTHR32440:SF11">
    <property type="entry name" value="METALLOPHOSPHOESTERASE DOMAIN-CONTAINING PROTEIN"/>
    <property type="match status" value="1"/>
</dbReference>
<organism evidence="3 4">
    <name type="scientific">Physocladia obscura</name>
    <dbReference type="NCBI Taxonomy" id="109957"/>
    <lineage>
        <taxon>Eukaryota</taxon>
        <taxon>Fungi</taxon>
        <taxon>Fungi incertae sedis</taxon>
        <taxon>Chytridiomycota</taxon>
        <taxon>Chytridiomycota incertae sedis</taxon>
        <taxon>Chytridiomycetes</taxon>
        <taxon>Chytridiales</taxon>
        <taxon>Chytriomycetaceae</taxon>
        <taxon>Physocladia</taxon>
    </lineage>
</organism>
<protein>
    <recommendedName>
        <fullName evidence="2">Calcineurin-like phosphoesterase domain-containing protein</fullName>
    </recommendedName>
</protein>
<dbReference type="GO" id="GO:0016788">
    <property type="term" value="F:hydrolase activity, acting on ester bonds"/>
    <property type="evidence" value="ECO:0007669"/>
    <property type="project" value="TreeGrafter"/>
</dbReference>
<dbReference type="PANTHER" id="PTHR32440">
    <property type="entry name" value="PHOSPHATASE DCR2-RELATED-RELATED"/>
    <property type="match status" value="1"/>
</dbReference>
<evidence type="ECO:0000256" key="1">
    <source>
        <dbReference type="SAM" id="SignalP"/>
    </source>
</evidence>
<dbReference type="SUPFAM" id="SSF56300">
    <property type="entry name" value="Metallo-dependent phosphatases"/>
    <property type="match status" value="1"/>
</dbReference>
<feature type="domain" description="Calcineurin-like phosphoesterase" evidence="2">
    <location>
        <begin position="30"/>
        <end position="278"/>
    </location>
</feature>
<reference evidence="3" key="1">
    <citation type="submission" date="2020-05" db="EMBL/GenBank/DDBJ databases">
        <title>Phylogenomic resolution of chytrid fungi.</title>
        <authorList>
            <person name="Stajich J.E."/>
            <person name="Amses K."/>
            <person name="Simmons R."/>
            <person name="Seto K."/>
            <person name="Myers J."/>
            <person name="Bonds A."/>
            <person name="Quandt C.A."/>
            <person name="Barry K."/>
            <person name="Liu P."/>
            <person name="Grigoriev I."/>
            <person name="Longcore J.E."/>
            <person name="James T.Y."/>
        </authorList>
    </citation>
    <scope>NUCLEOTIDE SEQUENCE</scope>
    <source>
        <strain evidence="3">JEL0513</strain>
    </source>
</reference>
<accession>A0AAD5SQM5</accession>
<evidence type="ECO:0000313" key="3">
    <source>
        <dbReference type="EMBL" id="KAJ3093963.1"/>
    </source>
</evidence>
<dbReference type="AlphaFoldDB" id="A0AAD5SQM5"/>
<comment type="caution">
    <text evidence="3">The sequence shown here is derived from an EMBL/GenBank/DDBJ whole genome shotgun (WGS) entry which is preliminary data.</text>
</comment>
<evidence type="ECO:0000313" key="4">
    <source>
        <dbReference type="Proteomes" id="UP001211907"/>
    </source>
</evidence>
<sequence length="345" mass="37953">MFALKYWLLSLILSKVIASFKLRFSASGTLRIVQFTDLHYGEAPDTDWGPEQDVNSTRVIQNVLDAEYPIDLVVFTGDQITGENIVAQNVSLYIDQMMQPVVKLHLPIASIYGNHDHASNLFTAQNLLAAEKKVAGKLSFTQQGHVSGVGNYYLPVYPPKDSLSSHEIPTAVLWFFDSHGNASLSTPIDWVLADQVSWFKNESAKLHKKHGNVPSFAFFHIPLHAEQVDNNRADFDVACHGFHDEPGNIAIQDGDEGFAAALAASTIPVVAAFSGHDHGTGWCCAGPTGSGLENLQLCFGKHTGYGGYGNWARGARVIELNVVNATNWNTWIRMEDSSVFYPLEF</sequence>
<proteinExistence type="predicted"/>
<dbReference type="Gene3D" id="3.60.21.10">
    <property type="match status" value="1"/>
</dbReference>
<dbReference type="GO" id="GO:0005737">
    <property type="term" value="C:cytoplasm"/>
    <property type="evidence" value="ECO:0007669"/>
    <property type="project" value="TreeGrafter"/>
</dbReference>
<dbReference type="Pfam" id="PF00149">
    <property type="entry name" value="Metallophos"/>
    <property type="match status" value="1"/>
</dbReference>
<dbReference type="InterPro" id="IPR004843">
    <property type="entry name" value="Calcineurin-like_PHP"/>
</dbReference>
<gene>
    <name evidence="3" type="ORF">HK100_006337</name>
</gene>
<keyword evidence="4" id="KW-1185">Reference proteome</keyword>
<dbReference type="EMBL" id="JADGJH010002940">
    <property type="protein sequence ID" value="KAJ3093963.1"/>
    <property type="molecule type" value="Genomic_DNA"/>
</dbReference>
<feature type="chain" id="PRO_5041956376" description="Calcineurin-like phosphoesterase domain-containing protein" evidence="1">
    <location>
        <begin position="19"/>
        <end position="345"/>
    </location>
</feature>
<dbReference type="InterPro" id="IPR029052">
    <property type="entry name" value="Metallo-depent_PP-like"/>
</dbReference>
<evidence type="ECO:0000259" key="2">
    <source>
        <dbReference type="Pfam" id="PF00149"/>
    </source>
</evidence>
<feature type="signal peptide" evidence="1">
    <location>
        <begin position="1"/>
        <end position="18"/>
    </location>
</feature>
<name>A0AAD5SQM5_9FUNG</name>
<dbReference type="Proteomes" id="UP001211907">
    <property type="component" value="Unassembled WGS sequence"/>
</dbReference>
<dbReference type="CDD" id="cd07383">
    <property type="entry name" value="MPP_Dcr2"/>
    <property type="match status" value="1"/>
</dbReference>